<dbReference type="PANTHER" id="PTHR46614">
    <property type="entry name" value="MORN REPEAT-CONTAINING PROTEIN 4"/>
    <property type="match status" value="1"/>
</dbReference>
<accession>A0AAE1E1Z1</accession>
<dbReference type="InterPro" id="IPR003409">
    <property type="entry name" value="MORN"/>
</dbReference>
<comment type="caution">
    <text evidence="4">The sequence shown here is derived from an EMBL/GenBank/DDBJ whole genome shotgun (WGS) entry which is preliminary data.</text>
</comment>
<dbReference type="GO" id="GO:0048678">
    <property type="term" value="P:response to axon injury"/>
    <property type="evidence" value="ECO:0007669"/>
    <property type="project" value="TreeGrafter"/>
</dbReference>
<gene>
    <name evidence="4" type="ORF">RRG08_012581</name>
</gene>
<protein>
    <recommendedName>
        <fullName evidence="6">MORN repeat-containing protein 4</fullName>
    </recommendedName>
</protein>
<evidence type="ECO:0000313" key="5">
    <source>
        <dbReference type="Proteomes" id="UP001283361"/>
    </source>
</evidence>
<evidence type="ECO:0000313" key="4">
    <source>
        <dbReference type="EMBL" id="KAK3791399.1"/>
    </source>
</evidence>
<name>A0AAE1E1Z1_9GAST</name>
<dbReference type="PANTHER" id="PTHR46614:SF1">
    <property type="entry name" value="MORN REPEAT-CONTAINING PROTEIN 4"/>
    <property type="match status" value="1"/>
</dbReference>
<keyword evidence="2" id="KW-0677">Repeat</keyword>
<dbReference type="SMART" id="SM00698">
    <property type="entry name" value="MORN"/>
    <property type="match status" value="3"/>
</dbReference>
<organism evidence="4 5">
    <name type="scientific">Elysia crispata</name>
    <name type="common">lettuce slug</name>
    <dbReference type="NCBI Taxonomy" id="231223"/>
    <lineage>
        <taxon>Eukaryota</taxon>
        <taxon>Metazoa</taxon>
        <taxon>Spiralia</taxon>
        <taxon>Lophotrochozoa</taxon>
        <taxon>Mollusca</taxon>
        <taxon>Gastropoda</taxon>
        <taxon>Heterobranchia</taxon>
        <taxon>Euthyneura</taxon>
        <taxon>Panpulmonata</taxon>
        <taxon>Sacoglossa</taxon>
        <taxon>Placobranchoidea</taxon>
        <taxon>Plakobranchidae</taxon>
        <taxon>Elysia</taxon>
    </lineage>
</organism>
<evidence type="ECO:0000256" key="2">
    <source>
        <dbReference type="ARBA" id="ARBA00022737"/>
    </source>
</evidence>
<dbReference type="Proteomes" id="UP001283361">
    <property type="component" value="Unassembled WGS sequence"/>
</dbReference>
<proteinExistence type="predicted"/>
<dbReference type="Gene3D" id="2.20.110.10">
    <property type="entry name" value="Histone H3 K4-specific methyltransferase SET7/9 N-terminal domain"/>
    <property type="match status" value="2"/>
</dbReference>
<keyword evidence="5" id="KW-1185">Reference proteome</keyword>
<keyword evidence="3" id="KW-0966">Cell projection</keyword>
<comment type="subcellular location">
    <subcellularLocation>
        <location evidence="1">Cell projection</location>
    </subcellularLocation>
</comment>
<dbReference type="AlphaFoldDB" id="A0AAE1E1Z1"/>
<evidence type="ECO:0000256" key="1">
    <source>
        <dbReference type="ARBA" id="ARBA00004316"/>
    </source>
</evidence>
<dbReference type="GO" id="GO:0042995">
    <property type="term" value="C:cell projection"/>
    <property type="evidence" value="ECO:0007669"/>
    <property type="project" value="UniProtKB-SubCell"/>
</dbReference>
<sequence>MGQRDGFGILILGDGAKYRGHFKQGLFSGLGVINFPDGSKYEGDFSQGNFQGYGTFYRHDGMRYEGEFKDGSMHGLGLVSFPDGSHGLPRNEGYFEREHLVRREKCGRSLQRARDVSRTARDQCS</sequence>
<dbReference type="SUPFAM" id="SSF82185">
    <property type="entry name" value="Histone H3 K4-specific methyltransferase SET7/9 N-terminal domain"/>
    <property type="match status" value="1"/>
</dbReference>
<dbReference type="Pfam" id="PF02493">
    <property type="entry name" value="MORN"/>
    <property type="match status" value="4"/>
</dbReference>
<dbReference type="EMBL" id="JAWDGP010001473">
    <property type="protein sequence ID" value="KAK3791399.1"/>
    <property type="molecule type" value="Genomic_DNA"/>
</dbReference>
<reference evidence="4" key="1">
    <citation type="journal article" date="2023" name="G3 (Bethesda)">
        <title>A reference genome for the long-term kleptoplast-retaining sea slug Elysia crispata morphotype clarki.</title>
        <authorList>
            <person name="Eastman K.E."/>
            <person name="Pendleton A.L."/>
            <person name="Shaikh M.A."/>
            <person name="Suttiyut T."/>
            <person name="Ogas R."/>
            <person name="Tomko P."/>
            <person name="Gavelis G."/>
            <person name="Widhalm J.R."/>
            <person name="Wisecaver J.H."/>
        </authorList>
    </citation>
    <scope>NUCLEOTIDE SEQUENCE</scope>
    <source>
        <strain evidence="4">ECLA1</strain>
    </source>
</reference>
<evidence type="ECO:0008006" key="6">
    <source>
        <dbReference type="Google" id="ProtNLM"/>
    </source>
</evidence>
<dbReference type="InterPro" id="IPR052315">
    <property type="entry name" value="MORN4"/>
</dbReference>
<evidence type="ECO:0000256" key="3">
    <source>
        <dbReference type="ARBA" id="ARBA00023273"/>
    </source>
</evidence>